<evidence type="ECO:0000256" key="7">
    <source>
        <dbReference type="ARBA" id="ARBA00023010"/>
    </source>
</evidence>
<feature type="transmembrane region" description="Helical" evidence="9">
    <location>
        <begin position="621"/>
        <end position="640"/>
    </location>
</feature>
<protein>
    <recommendedName>
        <fullName evidence="9 10">Multifunctional fusion protein</fullName>
    </recommendedName>
    <domain>
        <recommendedName>
            <fullName evidence="9">Protein translocase subunit SecD</fullName>
        </recommendedName>
    </domain>
    <domain>
        <recommendedName>
            <fullName evidence="10">Protein-export membrane protein SecF</fullName>
        </recommendedName>
    </domain>
</protein>
<dbReference type="Pfam" id="PF07549">
    <property type="entry name" value="Sec_GG"/>
    <property type="match status" value="1"/>
</dbReference>
<dbReference type="HAMAP" id="MF_01463_B">
    <property type="entry name" value="SecD_B"/>
    <property type="match status" value="1"/>
</dbReference>
<dbReference type="EMBL" id="FPBT01000001">
    <property type="protein sequence ID" value="SFU29324.1"/>
    <property type="molecule type" value="Genomic_DNA"/>
</dbReference>
<dbReference type="GO" id="GO:0006605">
    <property type="term" value="P:protein targeting"/>
    <property type="evidence" value="ECO:0007669"/>
    <property type="project" value="UniProtKB-UniRule"/>
</dbReference>
<dbReference type="AlphaFoldDB" id="A0A1I7EZL0"/>
<accession>A0A1I7EZL0</accession>
<evidence type="ECO:0000256" key="9">
    <source>
        <dbReference type="HAMAP-Rule" id="MF_01463"/>
    </source>
</evidence>
<feature type="transmembrane region" description="Helical" evidence="9">
    <location>
        <begin position="292"/>
        <end position="311"/>
    </location>
</feature>
<comment type="subcellular location">
    <subcellularLocation>
        <location evidence="1 9">Cell membrane</location>
        <topology evidence="1 9">Multi-pass membrane protein</topology>
    </subcellularLocation>
</comment>
<keyword evidence="7 9" id="KW-0811">Translocation</keyword>
<feature type="transmembrane region" description="Helical" evidence="9">
    <location>
        <begin position="695"/>
        <end position="719"/>
    </location>
</feature>
<evidence type="ECO:0000256" key="5">
    <source>
        <dbReference type="ARBA" id="ARBA00022927"/>
    </source>
</evidence>
<dbReference type="InterPro" id="IPR005665">
    <property type="entry name" value="SecF_bac"/>
</dbReference>
<feature type="transmembrane region" description="Helical" evidence="9">
    <location>
        <begin position="392"/>
        <end position="415"/>
    </location>
</feature>
<dbReference type="HAMAP" id="MF_01464_B">
    <property type="entry name" value="SecF_B"/>
    <property type="match status" value="1"/>
</dbReference>
<feature type="transmembrane region" description="Helical" evidence="9">
    <location>
        <begin position="567"/>
        <end position="584"/>
    </location>
</feature>
<evidence type="ECO:0000259" key="12">
    <source>
        <dbReference type="Pfam" id="PF02355"/>
    </source>
</evidence>
<organism evidence="14 15">
    <name type="scientific">Eubacterium pyruvativorans</name>
    <dbReference type="NCBI Taxonomy" id="155865"/>
    <lineage>
        <taxon>Bacteria</taxon>
        <taxon>Bacillati</taxon>
        <taxon>Bacillota</taxon>
        <taxon>Clostridia</taxon>
        <taxon>Eubacteriales</taxon>
        <taxon>Eubacteriaceae</taxon>
        <taxon>Eubacterium</taxon>
    </lineage>
</organism>
<dbReference type="InterPro" id="IPR048634">
    <property type="entry name" value="SecD_SecF_C"/>
</dbReference>
<dbReference type="RefSeq" id="WP_090469267.1">
    <property type="nucleotide sequence ID" value="NZ_FOWF01000002.1"/>
</dbReference>
<dbReference type="Gene3D" id="3.30.1360.200">
    <property type="match status" value="1"/>
</dbReference>
<evidence type="ECO:0000313" key="15">
    <source>
        <dbReference type="Proteomes" id="UP000198817"/>
    </source>
</evidence>
<dbReference type="GO" id="GO:0065002">
    <property type="term" value="P:intracellular protein transmembrane transport"/>
    <property type="evidence" value="ECO:0007669"/>
    <property type="project" value="UniProtKB-UniRule"/>
</dbReference>
<feature type="region of interest" description="Disordered" evidence="11">
    <location>
        <begin position="730"/>
        <end position="785"/>
    </location>
</feature>
<comment type="function">
    <text evidence="9">Part of the Sec protein translocase complex. Interacts with the SecYEG preprotein conducting channel. SecDF uses the proton motive force (PMF) to complete protein translocation after the ATP-dependent function of SecA.</text>
</comment>
<evidence type="ECO:0000259" key="13">
    <source>
        <dbReference type="Pfam" id="PF22599"/>
    </source>
</evidence>
<dbReference type="NCBIfam" id="TIGR01129">
    <property type="entry name" value="secD"/>
    <property type="match status" value="1"/>
</dbReference>
<dbReference type="NCBIfam" id="TIGR00916">
    <property type="entry name" value="2A0604s01"/>
    <property type="match status" value="2"/>
</dbReference>
<dbReference type="GO" id="GO:0043952">
    <property type="term" value="P:protein transport by the Sec complex"/>
    <property type="evidence" value="ECO:0007669"/>
    <property type="project" value="UniProtKB-UniRule"/>
</dbReference>
<feature type="domain" description="Protein export membrane protein SecD/SecF C-terminal" evidence="12">
    <location>
        <begin position="546"/>
        <end position="721"/>
    </location>
</feature>
<keyword evidence="15" id="KW-1185">Reference proteome</keyword>
<evidence type="ECO:0000256" key="2">
    <source>
        <dbReference type="ARBA" id="ARBA00022448"/>
    </source>
</evidence>
<evidence type="ECO:0000256" key="1">
    <source>
        <dbReference type="ARBA" id="ARBA00004651"/>
    </source>
</evidence>
<dbReference type="SUPFAM" id="SSF82866">
    <property type="entry name" value="Multidrug efflux transporter AcrB transmembrane domain"/>
    <property type="match status" value="2"/>
</dbReference>
<feature type="transmembrane region" description="Helical" evidence="9">
    <location>
        <begin position="265"/>
        <end position="285"/>
    </location>
</feature>
<evidence type="ECO:0000256" key="11">
    <source>
        <dbReference type="SAM" id="MobiDB-lite"/>
    </source>
</evidence>
<keyword evidence="4 9" id="KW-0812">Transmembrane</keyword>
<dbReference type="Gene3D" id="3.30.70.3400">
    <property type="match status" value="1"/>
</dbReference>
<evidence type="ECO:0000256" key="8">
    <source>
        <dbReference type="ARBA" id="ARBA00023136"/>
    </source>
</evidence>
<comment type="similarity">
    <text evidence="9">Belongs to the SecD/SecF family. SecD subfamily.</text>
</comment>
<dbReference type="PANTHER" id="PTHR30081:SF1">
    <property type="entry name" value="PROTEIN TRANSLOCASE SUBUNIT SECD"/>
    <property type="match status" value="1"/>
</dbReference>
<feature type="transmembrane region" description="Helical" evidence="9">
    <location>
        <begin position="591"/>
        <end position="615"/>
    </location>
</feature>
<dbReference type="Pfam" id="PF22599">
    <property type="entry name" value="SecDF_P1_head"/>
    <property type="match status" value="1"/>
</dbReference>
<keyword evidence="8 9" id="KW-0472">Membrane</keyword>
<dbReference type="InterPro" id="IPR022813">
    <property type="entry name" value="SecD/SecF_arch_bac"/>
</dbReference>
<dbReference type="Pfam" id="PF02355">
    <property type="entry name" value="SecD_SecF_C"/>
    <property type="match status" value="2"/>
</dbReference>
<proteinExistence type="inferred from homology"/>
<evidence type="ECO:0000256" key="10">
    <source>
        <dbReference type="HAMAP-Rule" id="MF_01464"/>
    </source>
</evidence>
<feature type="compositionally biased region" description="Basic and acidic residues" evidence="11">
    <location>
        <begin position="751"/>
        <end position="762"/>
    </location>
</feature>
<dbReference type="OrthoDB" id="9805019at2"/>
<dbReference type="InterPro" id="IPR054384">
    <property type="entry name" value="SecDF_P1_head"/>
</dbReference>
<evidence type="ECO:0000313" key="14">
    <source>
        <dbReference type="EMBL" id="SFU29324.1"/>
    </source>
</evidence>
<feature type="transmembrane region" description="Helical" evidence="9">
    <location>
        <begin position="317"/>
        <end position="338"/>
    </location>
</feature>
<dbReference type="GO" id="GO:0005886">
    <property type="term" value="C:plasma membrane"/>
    <property type="evidence" value="ECO:0007669"/>
    <property type="project" value="UniProtKB-SubCell"/>
</dbReference>
<keyword evidence="6 9" id="KW-1133">Transmembrane helix</keyword>
<dbReference type="STRING" id="155865.SAMN05216515_102138"/>
<reference evidence="14 15" key="1">
    <citation type="submission" date="2016-10" db="EMBL/GenBank/DDBJ databases">
        <authorList>
            <person name="de Groot N.N."/>
        </authorList>
    </citation>
    <scope>NUCLEOTIDE SEQUENCE [LARGE SCALE GENOMIC DNA]</scope>
    <source>
        <strain evidence="14 15">KHGC13</strain>
    </source>
</reference>
<name>A0A1I7EZL0_9FIRM</name>
<evidence type="ECO:0000256" key="3">
    <source>
        <dbReference type="ARBA" id="ARBA00022475"/>
    </source>
</evidence>
<feature type="compositionally biased region" description="Basic residues" evidence="11">
    <location>
        <begin position="772"/>
        <end position="785"/>
    </location>
</feature>
<feature type="transmembrane region" description="Helical" evidence="9">
    <location>
        <begin position="671"/>
        <end position="689"/>
    </location>
</feature>
<dbReference type="InterPro" id="IPR022646">
    <property type="entry name" value="SecD/SecF_CS"/>
</dbReference>
<feature type="compositionally biased region" description="Basic and acidic residues" evidence="11">
    <location>
        <begin position="730"/>
        <end position="744"/>
    </location>
</feature>
<dbReference type="InterPro" id="IPR005791">
    <property type="entry name" value="SecD"/>
</dbReference>
<feature type="domain" description="SecDF P1 head subdomain" evidence="13">
    <location>
        <begin position="125"/>
        <end position="242"/>
    </location>
</feature>
<evidence type="ECO:0000256" key="6">
    <source>
        <dbReference type="ARBA" id="ARBA00022989"/>
    </source>
</evidence>
<dbReference type="InterPro" id="IPR022645">
    <property type="entry name" value="SecD/SecF_bac"/>
</dbReference>
<comment type="subunit">
    <text evidence="9">Forms a complex with SecF. Part of the essential Sec protein translocation apparatus which comprises SecA, SecYEG and auxiliary proteins SecDF. Other proteins may also be involved.</text>
</comment>
<dbReference type="GO" id="GO:0015450">
    <property type="term" value="F:protein-transporting ATPase activity"/>
    <property type="evidence" value="ECO:0007669"/>
    <property type="project" value="InterPro"/>
</dbReference>
<gene>
    <name evidence="9" type="primary">secD</name>
    <name evidence="10" type="synonym">secF</name>
    <name evidence="14" type="ORF">SAMN05216508_101137</name>
</gene>
<keyword evidence="2 9" id="KW-0813">Transport</keyword>
<keyword evidence="3 9" id="KW-1003">Cell membrane</keyword>
<dbReference type="InterPro" id="IPR055344">
    <property type="entry name" value="SecD_SecF_C_bact"/>
</dbReference>
<feature type="transmembrane region" description="Helical" evidence="9">
    <location>
        <begin position="359"/>
        <end position="380"/>
    </location>
</feature>
<comment type="similarity">
    <text evidence="10">Belongs to the SecD/SecF family. SecF subfamily.</text>
</comment>
<sequence>MKSQVRKVLSVVIIAVVILGWCASIFGMGPVKKIKDSLNYGLDINGGVFVVMQADTKGMSPSKTKTVMEQTREVINKRVNAMGISEATVSIEGTNRLRIEMPGVKDADTAIKRIGKTAKLKFTLADGSEVLSGSDVKNAAAAVDSQNGGYKITMKFTGAGQSKFAQATERAASGNVNATVEERGQKVDPTAIVIKLDDDILTAPTVREKIDNDSCEITRNGGFSEEEASQTAALIRGGALPVSLTEAQSSVESASIGANALDKSIVAGAIGLGLVFLLMLFMYNVLGLIADVALALYVLIVLWVMAGMGAVLTLPGIAGIVLGIGMAVDANVIIFSRIKEEIGQGRSIRVAVSTGFKHALTTVLDSQITTLIATIVLYQLGSTTVKGFAVTLMISILASIFTAVVISQIMVGTLAESRFARYRFFGCNNDGTPRNFVKKQFHFIQHRKIFYCASAAVILCGLVFLGVRGFNYGIDFTGGTSIEMNMGQKVSIPKVEKTISEFKLDPSIVYSGEGQKNVIIKTTKGLTTPQRKAVTDKIRSAYGLGEKSIISSQEFGATVGKEIRNNAIKSILIAAFFMLLYIIFRFKTWKYGVAAIAGIGHDVLVMIAFYAIFGVTVNNPFIAAILTIVGYSINDTIVIFDRVRENRHIMRNTPVGEVLDTSINQTLNRSIMTSLTTVVSIIPLLVMVSGTLAQFVLPLMVGVLCGTYSSIFLCSPLYYEFNRSAERSRYQQQQKAKERIEAKKAQKKAQKKLEEKTEEQNVSKEAPVKNPAPKKKPRHKKSKKK</sequence>
<dbReference type="PRINTS" id="PR01755">
    <property type="entry name" value="SECFTRNLCASE"/>
</dbReference>
<feature type="domain" description="Protein export membrane protein SecD/SecF C-terminal" evidence="12">
    <location>
        <begin position="253"/>
        <end position="413"/>
    </location>
</feature>
<dbReference type="NCBIfam" id="TIGR00966">
    <property type="entry name" value="transloc_SecF"/>
    <property type="match status" value="1"/>
</dbReference>
<dbReference type="Gene3D" id="1.20.1640.10">
    <property type="entry name" value="Multidrug efflux transporter AcrB transmembrane domain"/>
    <property type="match status" value="2"/>
</dbReference>
<evidence type="ECO:0000256" key="4">
    <source>
        <dbReference type="ARBA" id="ARBA00022692"/>
    </source>
</evidence>
<feature type="transmembrane region" description="Helical" evidence="9">
    <location>
        <begin position="449"/>
        <end position="467"/>
    </location>
</feature>
<dbReference type="PANTHER" id="PTHR30081">
    <property type="entry name" value="PROTEIN-EXPORT MEMBRANE PROTEIN SEC"/>
    <property type="match status" value="1"/>
</dbReference>
<dbReference type="Proteomes" id="UP000198817">
    <property type="component" value="Unassembled WGS sequence"/>
</dbReference>
<comment type="caution">
    <text evidence="9">Lacks conserved residue(s) required for the propagation of feature annotation.</text>
</comment>
<comment type="subunit">
    <text evidence="10">Forms a complex with SecD. Part of the essential Sec protein translocation apparatus which comprises SecA, SecYEG and auxiliary proteins SecDF. Other proteins may also be involved.</text>
</comment>
<keyword evidence="5 9" id="KW-0653">Protein transport</keyword>